<feature type="signal peptide" evidence="1">
    <location>
        <begin position="1"/>
        <end position="20"/>
    </location>
</feature>
<proteinExistence type="predicted"/>
<protein>
    <recommendedName>
        <fullName evidence="4">Lipoprotein</fullName>
    </recommendedName>
</protein>
<dbReference type="AlphaFoldDB" id="A0A1M5LQF7"/>
<organism evidence="2 3">
    <name type="scientific">Marisediminitalea aggregata</name>
    <dbReference type="NCBI Taxonomy" id="634436"/>
    <lineage>
        <taxon>Bacteria</taxon>
        <taxon>Pseudomonadati</taxon>
        <taxon>Pseudomonadota</taxon>
        <taxon>Gammaproteobacteria</taxon>
        <taxon>Alteromonadales</taxon>
        <taxon>Alteromonadaceae</taxon>
        <taxon>Marisediminitalea</taxon>
    </lineage>
</organism>
<dbReference type="InterPro" id="IPR021747">
    <property type="entry name" value="DUF3313"/>
</dbReference>
<evidence type="ECO:0000313" key="2">
    <source>
        <dbReference type="EMBL" id="SHG67130.1"/>
    </source>
</evidence>
<evidence type="ECO:0008006" key="4">
    <source>
        <dbReference type="Google" id="ProtNLM"/>
    </source>
</evidence>
<reference evidence="3" key="1">
    <citation type="submission" date="2016-11" db="EMBL/GenBank/DDBJ databases">
        <authorList>
            <person name="Varghese N."/>
            <person name="Submissions S."/>
        </authorList>
    </citation>
    <scope>NUCLEOTIDE SEQUENCE [LARGE SCALE GENOMIC DNA]</scope>
    <source>
        <strain evidence="3">CGMCC 1.8995</strain>
    </source>
</reference>
<sequence>MKLFTTVLSLAVLTACSVTEQPIPEFTAVPDSNLQQMQGTRFDRFVIDPQADFSQYDKVIFFPTQFDKLTIDEGADNQLTNSWNASTWDEMDKICQFFDDFAQLTFAQKSGLEPTNQGGENVMAIEFRLMNFMPYQRRYQDANRDTVALRGQRNGLGSITFQAVVANSKTGELLAVIEDGMELNPGNMLIVKGDPNLQVDSASRMAQNVAWRKTFKRIANRLHEDLIRLKQS</sequence>
<keyword evidence="1" id="KW-0732">Signal</keyword>
<evidence type="ECO:0000256" key="1">
    <source>
        <dbReference type="SAM" id="SignalP"/>
    </source>
</evidence>
<gene>
    <name evidence="2" type="ORF">SAMN05216361_2746</name>
</gene>
<evidence type="ECO:0000313" key="3">
    <source>
        <dbReference type="Proteomes" id="UP000184520"/>
    </source>
</evidence>
<name>A0A1M5LQF7_9ALTE</name>
<dbReference type="OrthoDB" id="6385023at2"/>
<dbReference type="RefSeq" id="WP_073323382.1">
    <property type="nucleotide sequence ID" value="NZ_FQWD01000004.1"/>
</dbReference>
<dbReference type="STRING" id="634436.SAMN05216361_2746"/>
<dbReference type="PROSITE" id="PS51257">
    <property type="entry name" value="PROKAR_LIPOPROTEIN"/>
    <property type="match status" value="1"/>
</dbReference>
<dbReference type="Proteomes" id="UP000184520">
    <property type="component" value="Unassembled WGS sequence"/>
</dbReference>
<feature type="chain" id="PRO_5013268509" description="Lipoprotein" evidence="1">
    <location>
        <begin position="21"/>
        <end position="232"/>
    </location>
</feature>
<dbReference type="EMBL" id="FQWD01000004">
    <property type="protein sequence ID" value="SHG67130.1"/>
    <property type="molecule type" value="Genomic_DNA"/>
</dbReference>
<dbReference type="Pfam" id="PF11769">
    <property type="entry name" value="DUF3313"/>
    <property type="match status" value="1"/>
</dbReference>
<accession>A0A1M5LQF7</accession>
<keyword evidence="3" id="KW-1185">Reference proteome</keyword>